<comment type="caution">
    <text evidence="1">The sequence shown here is derived from an EMBL/GenBank/DDBJ whole genome shotgun (WGS) entry which is preliminary data.</text>
</comment>
<gene>
    <name evidence="1" type="ORF">SKAU_G00148990</name>
</gene>
<evidence type="ECO:0000313" key="2">
    <source>
        <dbReference type="Proteomes" id="UP001152622"/>
    </source>
</evidence>
<keyword evidence="2" id="KW-1185">Reference proteome</keyword>
<proteinExistence type="predicted"/>
<name>A0A9Q1FUT0_SYNKA</name>
<evidence type="ECO:0000313" key="1">
    <source>
        <dbReference type="EMBL" id="KAJ8366068.1"/>
    </source>
</evidence>
<protein>
    <submittedName>
        <fullName evidence="1">Uncharacterized protein</fullName>
    </submittedName>
</protein>
<dbReference type="AlphaFoldDB" id="A0A9Q1FUT0"/>
<reference evidence="1" key="1">
    <citation type="journal article" date="2023" name="Science">
        <title>Genome structures resolve the early diversification of teleost fishes.</title>
        <authorList>
            <person name="Parey E."/>
            <person name="Louis A."/>
            <person name="Montfort J."/>
            <person name="Bouchez O."/>
            <person name="Roques C."/>
            <person name="Iampietro C."/>
            <person name="Lluch J."/>
            <person name="Castinel A."/>
            <person name="Donnadieu C."/>
            <person name="Desvignes T."/>
            <person name="Floi Bucao C."/>
            <person name="Jouanno E."/>
            <person name="Wen M."/>
            <person name="Mejri S."/>
            <person name="Dirks R."/>
            <person name="Jansen H."/>
            <person name="Henkel C."/>
            <person name="Chen W.J."/>
            <person name="Zahm M."/>
            <person name="Cabau C."/>
            <person name="Klopp C."/>
            <person name="Thompson A.W."/>
            <person name="Robinson-Rechavi M."/>
            <person name="Braasch I."/>
            <person name="Lecointre G."/>
            <person name="Bobe J."/>
            <person name="Postlethwait J.H."/>
            <person name="Berthelot C."/>
            <person name="Roest Crollius H."/>
            <person name="Guiguen Y."/>
        </authorList>
    </citation>
    <scope>NUCLEOTIDE SEQUENCE</scope>
    <source>
        <strain evidence="1">WJC10195</strain>
    </source>
</reference>
<dbReference type="EMBL" id="JAINUF010000004">
    <property type="protein sequence ID" value="KAJ8366068.1"/>
    <property type="molecule type" value="Genomic_DNA"/>
</dbReference>
<sequence>MCVGMRVEGCQETVHSVTVMRSLSPQGHVICCAQWEKSPVEPGGGDRERGVLTCIQNPMWLEFSPSSFTSRTFVTNNNNNYHKSSVCFNLQIKVNMESWETQIYMFIPASRVMPELSFLSESHSHSMSWFPPWGVGNG</sequence>
<organism evidence="1 2">
    <name type="scientific">Synaphobranchus kaupii</name>
    <name type="common">Kaup's arrowtooth eel</name>
    <dbReference type="NCBI Taxonomy" id="118154"/>
    <lineage>
        <taxon>Eukaryota</taxon>
        <taxon>Metazoa</taxon>
        <taxon>Chordata</taxon>
        <taxon>Craniata</taxon>
        <taxon>Vertebrata</taxon>
        <taxon>Euteleostomi</taxon>
        <taxon>Actinopterygii</taxon>
        <taxon>Neopterygii</taxon>
        <taxon>Teleostei</taxon>
        <taxon>Anguilliformes</taxon>
        <taxon>Synaphobranchidae</taxon>
        <taxon>Synaphobranchus</taxon>
    </lineage>
</organism>
<accession>A0A9Q1FUT0</accession>
<dbReference type="Proteomes" id="UP001152622">
    <property type="component" value="Chromosome 4"/>
</dbReference>